<dbReference type="NCBIfam" id="NF010748">
    <property type="entry name" value="PRK14150.1"/>
    <property type="match status" value="1"/>
</dbReference>
<name>E1YDX6_9BACT</name>
<evidence type="ECO:0000256" key="13">
    <source>
        <dbReference type="SAM" id="MobiDB-lite"/>
    </source>
</evidence>
<keyword evidence="5 10" id="KW-0346">Stress response</keyword>
<evidence type="ECO:0000256" key="2">
    <source>
        <dbReference type="ARBA" id="ARBA00009054"/>
    </source>
</evidence>
<dbReference type="NCBIfam" id="NF010738">
    <property type="entry name" value="PRK14140.1"/>
    <property type="match status" value="1"/>
</dbReference>
<evidence type="ECO:0000256" key="6">
    <source>
        <dbReference type="ARBA" id="ARBA00023186"/>
    </source>
</evidence>
<dbReference type="EMBL" id="FR695869">
    <property type="protein sequence ID" value="CBX28770.1"/>
    <property type="molecule type" value="Genomic_DNA"/>
</dbReference>
<dbReference type="PROSITE" id="PS01071">
    <property type="entry name" value="GRPE"/>
    <property type="match status" value="1"/>
</dbReference>
<dbReference type="SUPFAM" id="SSF51064">
    <property type="entry name" value="Head domain of nucleotide exchange factor GrpE"/>
    <property type="match status" value="1"/>
</dbReference>
<reference evidence="14" key="1">
    <citation type="journal article" date="2011" name="Environ. Microbiol.">
        <title>Genomic insights into the metabolic potential of the polycyclic aromatic hydrocarbon degrading sulfate-reducing Deltaproteobacterium N47.</title>
        <authorList>
            <person name="Bergmann F."/>
            <person name="Selesi D."/>
            <person name="Weinmaier T."/>
            <person name="Tischler P."/>
            <person name="Rattei T."/>
            <person name="Meckenstock R.U."/>
        </authorList>
    </citation>
    <scope>NUCLEOTIDE SEQUENCE</scope>
</reference>
<sequence length="208" mass="24101">MYCLTCPEREDLKMTDKNKIDISIDSDGPNEETTDKCEMKNETKIPDTIEELKEKLKNAELEAKQSYERFLRVSADFENYKKRSSREVSEFKKYANESILSELLCVMDNLERAINSSATDEKVNSCIVDGVKITLNEFKKVFENYGVKPIESLCKPFDPNFHQAMMQEETDEHPENTVMSEFQKGYTIHDRLLRPSMVVVSKAKTDNK</sequence>
<dbReference type="PANTHER" id="PTHR21237:SF23">
    <property type="entry name" value="GRPE PROTEIN HOMOLOG, MITOCHONDRIAL"/>
    <property type="match status" value="1"/>
</dbReference>
<evidence type="ECO:0000256" key="1">
    <source>
        <dbReference type="ARBA" id="ARBA00004496"/>
    </source>
</evidence>
<evidence type="ECO:0000256" key="3">
    <source>
        <dbReference type="ARBA" id="ARBA00011738"/>
    </source>
</evidence>
<dbReference type="HAMAP" id="MF_01151">
    <property type="entry name" value="GrpE"/>
    <property type="match status" value="1"/>
</dbReference>
<dbReference type="InterPro" id="IPR009012">
    <property type="entry name" value="GrpE_head"/>
</dbReference>
<dbReference type="InterPro" id="IPR013805">
    <property type="entry name" value="GrpE_CC"/>
</dbReference>
<dbReference type="GO" id="GO:0051087">
    <property type="term" value="F:protein-folding chaperone binding"/>
    <property type="evidence" value="ECO:0007669"/>
    <property type="project" value="InterPro"/>
</dbReference>
<evidence type="ECO:0000256" key="5">
    <source>
        <dbReference type="ARBA" id="ARBA00023016"/>
    </source>
</evidence>
<dbReference type="GO" id="GO:0006457">
    <property type="term" value="P:protein folding"/>
    <property type="evidence" value="ECO:0007669"/>
    <property type="project" value="InterPro"/>
</dbReference>
<protein>
    <recommendedName>
        <fullName evidence="8 10">Protein GrpE</fullName>
    </recommendedName>
    <alternativeName>
        <fullName evidence="9 10">HSP-70 cofactor</fullName>
    </alternativeName>
</protein>
<evidence type="ECO:0000256" key="8">
    <source>
        <dbReference type="ARBA" id="ARBA00072274"/>
    </source>
</evidence>
<dbReference type="CDD" id="cd00446">
    <property type="entry name" value="GrpE"/>
    <property type="match status" value="1"/>
</dbReference>
<evidence type="ECO:0000256" key="9">
    <source>
        <dbReference type="ARBA" id="ARBA00076414"/>
    </source>
</evidence>
<evidence type="ECO:0000256" key="12">
    <source>
        <dbReference type="RuleBase" id="RU004478"/>
    </source>
</evidence>
<dbReference type="PANTHER" id="PTHR21237">
    <property type="entry name" value="GRPE PROTEIN"/>
    <property type="match status" value="1"/>
</dbReference>
<dbReference type="GO" id="GO:0000774">
    <property type="term" value="F:adenyl-nucleotide exchange factor activity"/>
    <property type="evidence" value="ECO:0007669"/>
    <property type="project" value="InterPro"/>
</dbReference>
<evidence type="ECO:0000256" key="4">
    <source>
        <dbReference type="ARBA" id="ARBA00022490"/>
    </source>
</evidence>
<keyword evidence="6 10" id="KW-0143">Chaperone</keyword>
<accession>E1YDX6</accession>
<comment type="subcellular location">
    <subcellularLocation>
        <location evidence="1 10">Cytoplasm</location>
    </subcellularLocation>
</comment>
<dbReference type="SUPFAM" id="SSF58014">
    <property type="entry name" value="Coiled-coil domain of nucleotide exchange factor GrpE"/>
    <property type="match status" value="1"/>
</dbReference>
<organism evidence="14">
    <name type="scientific">uncultured Desulfobacterium sp</name>
    <dbReference type="NCBI Taxonomy" id="201089"/>
    <lineage>
        <taxon>Bacteria</taxon>
        <taxon>Pseudomonadati</taxon>
        <taxon>Thermodesulfobacteriota</taxon>
        <taxon>Desulfobacteria</taxon>
        <taxon>Desulfobacterales</taxon>
        <taxon>Desulfobacteriaceae</taxon>
        <taxon>Desulfobacterium</taxon>
        <taxon>environmental samples</taxon>
    </lineage>
</organism>
<gene>
    <name evidence="10" type="primary">grpE</name>
    <name evidence="14" type="ORF">N47_L13680</name>
</gene>
<comment type="similarity">
    <text evidence="2 10 12">Belongs to the GrpE family.</text>
</comment>
<dbReference type="AlphaFoldDB" id="E1YDX6"/>
<dbReference type="GO" id="GO:0005737">
    <property type="term" value="C:cytoplasm"/>
    <property type="evidence" value="ECO:0007669"/>
    <property type="project" value="UniProtKB-SubCell"/>
</dbReference>
<proteinExistence type="inferred from homology"/>
<evidence type="ECO:0000256" key="11">
    <source>
        <dbReference type="RuleBase" id="RU000639"/>
    </source>
</evidence>
<evidence type="ECO:0000256" key="10">
    <source>
        <dbReference type="HAMAP-Rule" id="MF_01151"/>
    </source>
</evidence>
<dbReference type="GO" id="GO:0042803">
    <property type="term" value="F:protein homodimerization activity"/>
    <property type="evidence" value="ECO:0007669"/>
    <property type="project" value="InterPro"/>
</dbReference>
<comment type="subunit">
    <text evidence="3 10">Homodimer.</text>
</comment>
<dbReference type="InterPro" id="IPR000740">
    <property type="entry name" value="GrpE"/>
</dbReference>
<dbReference type="Pfam" id="PF01025">
    <property type="entry name" value="GrpE"/>
    <property type="match status" value="1"/>
</dbReference>
<dbReference type="PRINTS" id="PR00773">
    <property type="entry name" value="GRPEPROTEIN"/>
</dbReference>
<dbReference type="FunFam" id="2.30.22.10:FF:000001">
    <property type="entry name" value="Protein GrpE"/>
    <property type="match status" value="1"/>
</dbReference>
<feature type="region of interest" description="Disordered" evidence="13">
    <location>
        <begin position="17"/>
        <end position="37"/>
    </location>
</feature>
<dbReference type="Gene3D" id="3.90.20.20">
    <property type="match status" value="1"/>
</dbReference>
<dbReference type="GO" id="GO:0051082">
    <property type="term" value="F:unfolded protein binding"/>
    <property type="evidence" value="ECO:0007669"/>
    <property type="project" value="TreeGrafter"/>
</dbReference>
<evidence type="ECO:0000313" key="14">
    <source>
        <dbReference type="EMBL" id="CBX28770.1"/>
    </source>
</evidence>
<dbReference type="Gene3D" id="2.30.22.10">
    <property type="entry name" value="Head domain of nucleotide exchange factor GrpE"/>
    <property type="match status" value="1"/>
</dbReference>
<keyword evidence="4 10" id="KW-0963">Cytoplasm</keyword>
<comment type="function">
    <text evidence="7 10 11">Participates actively in the response to hyperosmotic and heat shock by preventing the aggregation of stress-denatured proteins, in association with DnaK and GrpE. It is the nucleotide exchange factor for DnaK and may function as a thermosensor. Unfolded proteins bind initially to DnaJ; upon interaction with the DnaJ-bound protein, DnaK hydrolyzes its bound ATP, resulting in the formation of a stable complex. GrpE releases ADP from DnaK; ATP binding to DnaK triggers the release of the substrate protein, thus completing the reaction cycle. Several rounds of ATP-dependent interactions between DnaJ, DnaK and GrpE are required for fully efficient folding.</text>
</comment>
<evidence type="ECO:0000256" key="7">
    <source>
        <dbReference type="ARBA" id="ARBA00053401"/>
    </source>
</evidence>